<keyword evidence="2" id="KW-1185">Reference proteome</keyword>
<gene>
    <name evidence="1" type="ORF">Pen02_81950</name>
</gene>
<evidence type="ECO:0000313" key="1">
    <source>
        <dbReference type="EMBL" id="GIG93259.1"/>
    </source>
</evidence>
<sequence>MSSKTVPLGENLDADMFFQLADAVRYCVTRRNDIASHFQLPDIPLTIILGLTDDPAPIQAADTACGSPARRSAPH</sequence>
<reference evidence="1 2" key="1">
    <citation type="submission" date="2021-01" db="EMBL/GenBank/DDBJ databases">
        <title>Whole genome shotgun sequence of Plantactinospora endophytica NBRC 110450.</title>
        <authorList>
            <person name="Komaki H."/>
            <person name="Tamura T."/>
        </authorList>
    </citation>
    <scope>NUCLEOTIDE SEQUENCE [LARGE SCALE GENOMIC DNA]</scope>
    <source>
        <strain evidence="1 2">NBRC 110450</strain>
    </source>
</reference>
<proteinExistence type="predicted"/>
<organism evidence="1 2">
    <name type="scientific">Plantactinospora endophytica</name>
    <dbReference type="NCBI Taxonomy" id="673535"/>
    <lineage>
        <taxon>Bacteria</taxon>
        <taxon>Bacillati</taxon>
        <taxon>Actinomycetota</taxon>
        <taxon>Actinomycetes</taxon>
        <taxon>Micromonosporales</taxon>
        <taxon>Micromonosporaceae</taxon>
        <taxon>Plantactinospora</taxon>
    </lineage>
</organism>
<accession>A0ABQ4EF14</accession>
<dbReference type="EMBL" id="BONW01000056">
    <property type="protein sequence ID" value="GIG93259.1"/>
    <property type="molecule type" value="Genomic_DNA"/>
</dbReference>
<evidence type="ECO:0000313" key="2">
    <source>
        <dbReference type="Proteomes" id="UP000646749"/>
    </source>
</evidence>
<name>A0ABQ4EF14_9ACTN</name>
<protein>
    <submittedName>
        <fullName evidence="1">Uncharacterized protein</fullName>
    </submittedName>
</protein>
<dbReference type="RefSeq" id="WP_203871543.1">
    <property type="nucleotide sequence ID" value="NZ_BONW01000056.1"/>
</dbReference>
<dbReference type="Proteomes" id="UP000646749">
    <property type="component" value="Unassembled WGS sequence"/>
</dbReference>
<comment type="caution">
    <text evidence="1">The sequence shown here is derived from an EMBL/GenBank/DDBJ whole genome shotgun (WGS) entry which is preliminary data.</text>
</comment>